<dbReference type="PROSITE" id="PS50110">
    <property type="entry name" value="RESPONSE_REGULATORY"/>
    <property type="match status" value="1"/>
</dbReference>
<dbReference type="RefSeq" id="WP_150619392.1">
    <property type="nucleotide sequence ID" value="NZ_CABPSM010000002.1"/>
</dbReference>
<dbReference type="PANTHER" id="PTHR44591">
    <property type="entry name" value="STRESS RESPONSE REGULATOR PROTEIN 1"/>
    <property type="match status" value="1"/>
</dbReference>
<protein>
    <submittedName>
        <fullName evidence="4">Two-component response regulator receiver</fullName>
    </submittedName>
</protein>
<feature type="modified residue" description="4-aspartylphosphate" evidence="2">
    <location>
        <position position="55"/>
    </location>
</feature>
<dbReference type="InterPro" id="IPR001789">
    <property type="entry name" value="Sig_transdc_resp-reg_receiver"/>
</dbReference>
<evidence type="ECO:0000256" key="1">
    <source>
        <dbReference type="ARBA" id="ARBA00022553"/>
    </source>
</evidence>
<name>A0A5E4SQF2_9BURK</name>
<dbReference type="AlphaFoldDB" id="A0A5E4SQF2"/>
<dbReference type="InterPro" id="IPR050595">
    <property type="entry name" value="Bact_response_regulator"/>
</dbReference>
<evidence type="ECO:0000313" key="5">
    <source>
        <dbReference type="Proteomes" id="UP000343317"/>
    </source>
</evidence>
<feature type="domain" description="Response regulatory" evidence="3">
    <location>
        <begin position="6"/>
        <end position="120"/>
    </location>
</feature>
<organism evidence="4 5">
    <name type="scientific">Pandoraea horticolens</name>
    <dbReference type="NCBI Taxonomy" id="2508298"/>
    <lineage>
        <taxon>Bacteria</taxon>
        <taxon>Pseudomonadati</taxon>
        <taxon>Pseudomonadota</taxon>
        <taxon>Betaproteobacteria</taxon>
        <taxon>Burkholderiales</taxon>
        <taxon>Burkholderiaceae</taxon>
        <taxon>Pandoraea</taxon>
    </lineage>
</organism>
<keyword evidence="5" id="KW-1185">Reference proteome</keyword>
<evidence type="ECO:0000256" key="2">
    <source>
        <dbReference type="PROSITE-ProRule" id="PRU00169"/>
    </source>
</evidence>
<gene>
    <name evidence="4" type="ORF">PHO31112_00876</name>
</gene>
<dbReference type="PANTHER" id="PTHR44591:SF25">
    <property type="entry name" value="CHEMOTAXIS TWO-COMPONENT RESPONSE REGULATOR"/>
    <property type="match status" value="1"/>
</dbReference>
<evidence type="ECO:0000259" key="3">
    <source>
        <dbReference type="PROSITE" id="PS50110"/>
    </source>
</evidence>
<dbReference type="SUPFAM" id="SSF52172">
    <property type="entry name" value="CheY-like"/>
    <property type="match status" value="1"/>
</dbReference>
<reference evidence="4 5" key="1">
    <citation type="submission" date="2019-08" db="EMBL/GenBank/DDBJ databases">
        <authorList>
            <person name="Peeters C."/>
        </authorList>
    </citation>
    <scope>NUCLEOTIDE SEQUENCE [LARGE SCALE GENOMIC DNA]</scope>
    <source>
        <strain evidence="4 5">LMG 31112</strain>
    </source>
</reference>
<proteinExistence type="predicted"/>
<dbReference type="InterPro" id="IPR011006">
    <property type="entry name" value="CheY-like_superfamily"/>
</dbReference>
<accession>A0A5E4SQF2</accession>
<dbReference type="EMBL" id="CABPSM010000002">
    <property type="protein sequence ID" value="VVD76558.1"/>
    <property type="molecule type" value="Genomic_DNA"/>
</dbReference>
<dbReference type="Gene3D" id="3.40.50.2300">
    <property type="match status" value="1"/>
</dbReference>
<evidence type="ECO:0000313" key="4">
    <source>
        <dbReference type="EMBL" id="VVD76558.1"/>
    </source>
</evidence>
<dbReference type="GO" id="GO:0000160">
    <property type="term" value="P:phosphorelay signal transduction system"/>
    <property type="evidence" value="ECO:0007669"/>
    <property type="project" value="InterPro"/>
</dbReference>
<sequence length="130" mass="13904">MIARPTIAIVDDDVAVRNAMGGLLRSLDLGVQLFGGGQELLRCVSLPCLACVITDAQMPGMDGFALIEALRARNLDMPVIFMTAFAPEGFDQRAKALGATCVLHKPFQDTAIIQCIESALRLRKTGDSPS</sequence>
<keyword evidence="1 2" id="KW-0597">Phosphoprotein</keyword>
<dbReference type="Pfam" id="PF00072">
    <property type="entry name" value="Response_reg"/>
    <property type="match status" value="1"/>
</dbReference>
<dbReference type="SMART" id="SM00448">
    <property type="entry name" value="REC"/>
    <property type="match status" value="1"/>
</dbReference>
<dbReference type="Proteomes" id="UP000343317">
    <property type="component" value="Unassembled WGS sequence"/>
</dbReference>